<organism evidence="3">
    <name type="scientific">Salmonella montevideo</name>
    <dbReference type="NCBI Taxonomy" id="115981"/>
    <lineage>
        <taxon>Bacteria</taxon>
        <taxon>Pseudomonadati</taxon>
        <taxon>Pseudomonadota</taxon>
        <taxon>Gammaproteobacteria</taxon>
        <taxon>Enterobacterales</taxon>
        <taxon>Enterobacteriaceae</taxon>
        <taxon>Salmonella</taxon>
    </lineage>
</organism>
<dbReference type="AlphaFoldDB" id="A0A605DAP2"/>
<keyword evidence="1" id="KW-0175">Coiled coil</keyword>
<comment type="caution">
    <text evidence="3">The sequence shown here is derived from an EMBL/GenBank/DDBJ whole genome shotgun (WGS) entry which is preliminary data.</text>
</comment>
<evidence type="ECO:0000256" key="1">
    <source>
        <dbReference type="SAM" id="Coils"/>
    </source>
</evidence>
<reference evidence="3" key="1">
    <citation type="submission" date="2018-08" db="EMBL/GenBank/DDBJ databases">
        <authorList>
            <consortium name="NARMS: The National Antimicrobial Resistance Monitoring System"/>
        </authorList>
    </citation>
    <scope>NUCLEOTIDE SEQUENCE</scope>
    <source>
        <strain evidence="3">CVM N17S1479</strain>
    </source>
</reference>
<accession>A0A605DAP2</accession>
<dbReference type="EMBL" id="AAKPPR010000019">
    <property type="protein sequence ID" value="ECU3336527.1"/>
    <property type="molecule type" value="Genomic_DNA"/>
</dbReference>
<name>A0A605DAP2_SALMO</name>
<sequence>MHKNNKNVIILIIMIELKRVETMEISNEIRNRIIEAANQLYQDSDSQRFPTVDQVRRAAKADMNTTSMVMKEWRRQQTAAPAAVAVAIPERVQEAMSTALATLWSEAQELANESLAAAKQAWEAERADTDAMRVELAQAFEQQADELDDTRQKLAEAQDAAQVAGEKQQQLAQELAGVTSRLHEIEAREQAGQQRIEELRAELAAEKTEAQQQGQQYRQELEAIRAKMEQQAEQHRAELAALQEQRDTTAQELATVQARSVAQQEAAAERQKDLQAQADKLAAGLEKAQQSAAAAREQVAGLTGKLEVMEGQNKELVAALKAQPKAAKKDAAE</sequence>
<feature type="coiled-coil region" evidence="1">
    <location>
        <begin position="137"/>
        <end position="305"/>
    </location>
</feature>
<proteinExistence type="predicted"/>
<dbReference type="Pfam" id="PF11740">
    <property type="entry name" value="KfrA_N"/>
    <property type="match status" value="1"/>
</dbReference>
<dbReference type="InterPro" id="IPR021104">
    <property type="entry name" value="KfrA_DNA-bd_N"/>
</dbReference>
<gene>
    <name evidence="3" type="ORF">DYO72_23720</name>
</gene>
<feature type="domain" description="KfrA N-terminal DNA-binding" evidence="2">
    <location>
        <begin position="31"/>
        <end position="146"/>
    </location>
</feature>
<evidence type="ECO:0000313" key="3">
    <source>
        <dbReference type="EMBL" id="ECU3336527.1"/>
    </source>
</evidence>
<evidence type="ECO:0000259" key="2">
    <source>
        <dbReference type="Pfam" id="PF11740"/>
    </source>
</evidence>
<protein>
    <submittedName>
        <fullName evidence="3">KfrA protein</fullName>
    </submittedName>
</protein>